<gene>
    <name evidence="2" type="ORF">EJ05DRAFT_495259</name>
</gene>
<dbReference type="SUPFAM" id="SSF56112">
    <property type="entry name" value="Protein kinase-like (PK-like)"/>
    <property type="match status" value="1"/>
</dbReference>
<organism evidence="2 3">
    <name type="scientific">Pseudovirgaria hyperparasitica</name>
    <dbReference type="NCBI Taxonomy" id="470096"/>
    <lineage>
        <taxon>Eukaryota</taxon>
        <taxon>Fungi</taxon>
        <taxon>Dikarya</taxon>
        <taxon>Ascomycota</taxon>
        <taxon>Pezizomycotina</taxon>
        <taxon>Dothideomycetes</taxon>
        <taxon>Dothideomycetes incertae sedis</taxon>
        <taxon>Acrospermales</taxon>
        <taxon>Acrospermaceae</taxon>
        <taxon>Pseudovirgaria</taxon>
    </lineage>
</organism>
<feature type="compositionally biased region" description="Basic residues" evidence="1">
    <location>
        <begin position="514"/>
        <end position="526"/>
    </location>
</feature>
<feature type="region of interest" description="Disordered" evidence="1">
    <location>
        <begin position="1"/>
        <end position="77"/>
    </location>
</feature>
<dbReference type="Proteomes" id="UP000799437">
    <property type="component" value="Unassembled WGS sequence"/>
</dbReference>
<feature type="compositionally biased region" description="Basic and acidic residues" evidence="1">
    <location>
        <begin position="451"/>
        <end position="463"/>
    </location>
</feature>
<protein>
    <recommendedName>
        <fullName evidence="4">Protein kinase domain-containing protein</fullName>
    </recommendedName>
</protein>
<name>A0A6A6VRN5_9PEZI</name>
<dbReference type="AlphaFoldDB" id="A0A6A6VRN5"/>
<dbReference type="InterPro" id="IPR011009">
    <property type="entry name" value="Kinase-like_dom_sf"/>
</dbReference>
<reference evidence="2" key="1">
    <citation type="journal article" date="2020" name="Stud. Mycol.">
        <title>101 Dothideomycetes genomes: a test case for predicting lifestyles and emergence of pathogens.</title>
        <authorList>
            <person name="Haridas S."/>
            <person name="Albert R."/>
            <person name="Binder M."/>
            <person name="Bloem J."/>
            <person name="Labutti K."/>
            <person name="Salamov A."/>
            <person name="Andreopoulos B."/>
            <person name="Baker S."/>
            <person name="Barry K."/>
            <person name="Bills G."/>
            <person name="Bluhm B."/>
            <person name="Cannon C."/>
            <person name="Castanera R."/>
            <person name="Culley D."/>
            <person name="Daum C."/>
            <person name="Ezra D."/>
            <person name="Gonzalez J."/>
            <person name="Henrissat B."/>
            <person name="Kuo A."/>
            <person name="Liang C."/>
            <person name="Lipzen A."/>
            <person name="Lutzoni F."/>
            <person name="Magnuson J."/>
            <person name="Mondo S."/>
            <person name="Nolan M."/>
            <person name="Ohm R."/>
            <person name="Pangilinan J."/>
            <person name="Park H.-J."/>
            <person name="Ramirez L."/>
            <person name="Alfaro M."/>
            <person name="Sun H."/>
            <person name="Tritt A."/>
            <person name="Yoshinaga Y."/>
            <person name="Zwiers L.-H."/>
            <person name="Turgeon B."/>
            <person name="Goodwin S."/>
            <person name="Spatafora J."/>
            <person name="Crous P."/>
            <person name="Grigoriev I."/>
        </authorList>
    </citation>
    <scope>NUCLEOTIDE SEQUENCE</scope>
    <source>
        <strain evidence="2">CBS 121739</strain>
    </source>
</reference>
<dbReference type="PANTHER" id="PTHR37171">
    <property type="entry name" value="SERINE/THREONINE-PROTEIN KINASE YRZF-RELATED"/>
    <property type="match status" value="1"/>
</dbReference>
<feature type="region of interest" description="Disordered" evidence="1">
    <location>
        <begin position="449"/>
        <end position="535"/>
    </location>
</feature>
<proteinExistence type="predicted"/>
<dbReference type="InterPro" id="IPR052396">
    <property type="entry name" value="Meiotic_Drive_Suppr_Kinase"/>
</dbReference>
<accession>A0A6A6VRN5</accession>
<keyword evidence="3" id="KW-1185">Reference proteome</keyword>
<evidence type="ECO:0000256" key="1">
    <source>
        <dbReference type="SAM" id="MobiDB-lite"/>
    </source>
</evidence>
<dbReference type="OrthoDB" id="2156052at2759"/>
<feature type="compositionally biased region" description="Basic and acidic residues" evidence="1">
    <location>
        <begin position="1"/>
        <end position="76"/>
    </location>
</feature>
<feature type="compositionally biased region" description="Low complexity" evidence="1">
    <location>
        <begin position="500"/>
        <end position="510"/>
    </location>
</feature>
<evidence type="ECO:0000313" key="2">
    <source>
        <dbReference type="EMBL" id="KAF2752446.1"/>
    </source>
</evidence>
<dbReference type="EMBL" id="ML996626">
    <property type="protein sequence ID" value="KAF2752446.1"/>
    <property type="molecule type" value="Genomic_DNA"/>
</dbReference>
<dbReference type="RefSeq" id="XP_033594904.1">
    <property type="nucleotide sequence ID" value="XM_033746240.1"/>
</dbReference>
<dbReference type="PANTHER" id="PTHR37171:SF1">
    <property type="entry name" value="SERINE_THREONINE-PROTEIN KINASE YRZF-RELATED"/>
    <property type="match status" value="1"/>
</dbReference>
<sequence>MSKQPTDYEKLYHEEKIRREEEQRRREEAERAQKEAQRVQKEAEHAQKEEQRRREDAESARNEAEHARRDAEEQTRKTSLPEFLHHCHHHLSLGLTVQTDATQSTQGDPSNADRKPRPDYIRAWEDFGEPQEAIWADLMESNFVTRRQFSSIQYMQETGENVSKRLLGSEMDLNYFQRTTVEDPVSAVITMLFDDTALREKLGLKGSVRFENHGNTLSPESAIQDGVQQLSISRGRRRSPRLQEREIAQRSESATIALPDNATKSSRPRADQFCVYSVSDDSQDAPQRIPAFLIEYKAPHKLSPGTIYEGLKEMDIDTIVQVRDDEDMKTKYRRLIAAVITQPFSYMVKAGLEYGVVCTGEAYIFLRVGEDPRTVYYFLSVPNGDVGPDTGWTPGLNQTNRLHLTAVGQMLAFTLLAMRGRPRAQQWRDRALAQLKTWQVEYNELLEELPTPERDTSDYRPRSDIPYFRDTPIQLRRRKPSPNCSPRKERSSSDSESDPDTPSRSTQRPMPRNPKTKTKNPTKRSVGRAAASDAEGQKRSYCTQGCLRGLLDGGPLDRACPNFQDHGTLKHQIDRATFLQLMQEQLANDMDHDVECLRVHGSRGVLFRVRLSSHGYTVAAKGTPACFVQHLRHEADVYERLRPIQGQSVPVHLGNIDLPRPYYYDGIAELVHIMFMSHGGRPIAKYITPKNRALLSQQTECAFTAIHNLAVLHKDPMPRNLLWSAETQQVLVIDFERAQLPPMRPVLGVLSPNRKRKRLCDIKSKSDVNGGHVLLMY</sequence>
<dbReference type="GeneID" id="54487294"/>
<evidence type="ECO:0008006" key="4">
    <source>
        <dbReference type="Google" id="ProtNLM"/>
    </source>
</evidence>
<evidence type="ECO:0000313" key="3">
    <source>
        <dbReference type="Proteomes" id="UP000799437"/>
    </source>
</evidence>